<dbReference type="RefSeq" id="WP_186915490.1">
    <property type="nucleotide sequence ID" value="NZ_JACOFZ010000001.1"/>
</dbReference>
<evidence type="ECO:0000256" key="1">
    <source>
        <dbReference type="RuleBase" id="RU004003"/>
    </source>
</evidence>
<protein>
    <submittedName>
        <fullName evidence="4">General secretion pathway protein GspD</fullName>
    </submittedName>
</protein>
<dbReference type="Gene3D" id="1.25.40.10">
    <property type="entry name" value="Tetratricopeptide repeat domain"/>
    <property type="match status" value="1"/>
</dbReference>
<dbReference type="GO" id="GO:0009306">
    <property type="term" value="P:protein secretion"/>
    <property type="evidence" value="ECO:0007669"/>
    <property type="project" value="InterPro"/>
</dbReference>
<dbReference type="InterPro" id="IPR004846">
    <property type="entry name" value="T2SS/T3SS_dom"/>
</dbReference>
<sequence length="792" mass="87137">MITNWFTSLPTLALRKTFATTTMVLLALLLGACAAEFHHRDGLYAMKKQDYEAGIRHLAEAARLRPNDLEIRNDWLRAREQATARLLKQATDAFALGRSKDAERAYYSILQYDQNNAMARSGLEVLRRLELSLADVAKAKEALQEGDIEQATEAVDRALKNSPDLQPAKLLKRELDAKQNKDAITVPRLGAMYKKPINLEFRESNVKMIFDALSRTTGINFIFDRDVRFDQRTTISLKNTTLDDAIDVVLSTNALDKKILNANSVLIYPNNSQKQKEYQDLVVKAFYMANIDAKRGAEMLKTILKVKDIYIDEKYNMFVLRESPQTIALAEKLVALHDLEEPEVMLEVEVLEINRSNLLNLGLQVNSQFTVAPLNDLVSNTGSGTGSTASTGGGQTIKLNDFKNINSNLLGVTLPSATLSLRKTDGDAKLLANPSIRVRDREKAKFMVGDKVPVVTTTSTGTYVSENINYVDVGLKLDVEPDIHLRDEIGLKINLEVSSIVSTTKTNNGSQAYQIGTRNFSSALRLKDGETQILGGLISDEDRKSANRIPFLGDLPILGRLFSNQTDSTQKTEIVLSITPHLVRNMRRIEASSEAFWSGTEQNLRSKPIMLRNAEEVEPTKATGGKADANTNATKPSTFTPDNRNVQTVVPENPNAPKMSWAGNNKLKKGELGVLDLELSSPYSLRGASLQLAFVPGEIEIVSVVDGQFFGKEGKANFGHTIDVASGRVSIGVSGAEGTPVNQKGPIAKITYKMLKNSGDSDLSLISMTPIGLKQAVDRPALPLLFKVSAEK</sequence>
<dbReference type="Proteomes" id="UP000627446">
    <property type="component" value="Unassembled WGS sequence"/>
</dbReference>
<feature type="region of interest" description="Disordered" evidence="2">
    <location>
        <begin position="618"/>
        <end position="662"/>
    </location>
</feature>
<keyword evidence="5" id="KW-1185">Reference proteome</keyword>
<dbReference type="InterPro" id="IPR019734">
    <property type="entry name" value="TPR_rpt"/>
</dbReference>
<evidence type="ECO:0000313" key="5">
    <source>
        <dbReference type="Proteomes" id="UP000627446"/>
    </source>
</evidence>
<dbReference type="AlphaFoldDB" id="A0A923HJ13"/>
<dbReference type="Gene3D" id="3.30.1370.130">
    <property type="match status" value="1"/>
</dbReference>
<dbReference type="Gene3D" id="2.60.40.680">
    <property type="match status" value="1"/>
</dbReference>
<evidence type="ECO:0000256" key="2">
    <source>
        <dbReference type="SAM" id="MobiDB-lite"/>
    </source>
</evidence>
<dbReference type="InterPro" id="IPR011990">
    <property type="entry name" value="TPR-like_helical_dom_sf"/>
</dbReference>
<reference evidence="4" key="1">
    <citation type="submission" date="2020-08" db="EMBL/GenBank/DDBJ databases">
        <title>Novel species isolated from subtropical streams in China.</title>
        <authorList>
            <person name="Lu H."/>
        </authorList>
    </citation>
    <scope>NUCLEOTIDE SEQUENCE</scope>
    <source>
        <strain evidence="4">LX22W</strain>
    </source>
</reference>
<dbReference type="PRINTS" id="PR01032">
    <property type="entry name" value="PHAGEIV"/>
</dbReference>
<accession>A0A923HJ13</accession>
<dbReference type="SMART" id="SM00028">
    <property type="entry name" value="TPR"/>
    <property type="match status" value="3"/>
</dbReference>
<dbReference type="PANTHER" id="PTHR30332">
    <property type="entry name" value="PROBABLE GENERAL SECRETION PATHWAY PROTEIN D"/>
    <property type="match status" value="1"/>
</dbReference>
<dbReference type="PRINTS" id="PR00811">
    <property type="entry name" value="BCTERIALGSPD"/>
</dbReference>
<name>A0A923HJ13_9BURK</name>
<feature type="compositionally biased region" description="Polar residues" evidence="2">
    <location>
        <begin position="629"/>
        <end position="650"/>
    </location>
</feature>
<dbReference type="InterPro" id="IPR050810">
    <property type="entry name" value="Bact_Secretion_Sys_Channel"/>
</dbReference>
<comment type="similarity">
    <text evidence="1">Belongs to the bacterial secretin family.</text>
</comment>
<feature type="domain" description="Type II/III secretion system secretin-like" evidence="3">
    <location>
        <begin position="423"/>
        <end position="584"/>
    </location>
</feature>
<evidence type="ECO:0000313" key="4">
    <source>
        <dbReference type="EMBL" id="MBC3879957.1"/>
    </source>
</evidence>
<organism evidence="4 5">
    <name type="scientific">Undibacterium nitidum</name>
    <dbReference type="NCBI Taxonomy" id="2762298"/>
    <lineage>
        <taxon>Bacteria</taxon>
        <taxon>Pseudomonadati</taxon>
        <taxon>Pseudomonadota</taxon>
        <taxon>Betaproteobacteria</taxon>
        <taxon>Burkholderiales</taxon>
        <taxon>Oxalobacteraceae</taxon>
        <taxon>Undibacterium</taxon>
    </lineage>
</organism>
<dbReference type="EMBL" id="JACOFZ010000001">
    <property type="protein sequence ID" value="MBC3879957.1"/>
    <property type="molecule type" value="Genomic_DNA"/>
</dbReference>
<dbReference type="Pfam" id="PF00263">
    <property type="entry name" value="Secretin"/>
    <property type="match status" value="1"/>
</dbReference>
<dbReference type="PANTHER" id="PTHR30332:SF17">
    <property type="entry name" value="TYPE IV PILIATION SYSTEM PROTEIN DR_0774-RELATED"/>
    <property type="match status" value="1"/>
</dbReference>
<dbReference type="GO" id="GO:0015627">
    <property type="term" value="C:type II protein secretion system complex"/>
    <property type="evidence" value="ECO:0007669"/>
    <property type="project" value="TreeGrafter"/>
</dbReference>
<comment type="caution">
    <text evidence="4">The sequence shown here is derived from an EMBL/GenBank/DDBJ whole genome shotgun (WGS) entry which is preliminary data.</text>
</comment>
<gene>
    <name evidence="4" type="ORF">H8K36_01085</name>
</gene>
<dbReference type="SUPFAM" id="SSF48452">
    <property type="entry name" value="TPR-like"/>
    <property type="match status" value="1"/>
</dbReference>
<dbReference type="InterPro" id="IPR001775">
    <property type="entry name" value="GspD/PilQ"/>
</dbReference>
<proteinExistence type="inferred from homology"/>
<evidence type="ECO:0000259" key="3">
    <source>
        <dbReference type="Pfam" id="PF00263"/>
    </source>
</evidence>